<organism evidence="13 14">
    <name type="scientific">Lingula anatina</name>
    <name type="common">Brachiopod</name>
    <name type="synonym">Lingula unguis</name>
    <dbReference type="NCBI Taxonomy" id="7574"/>
    <lineage>
        <taxon>Eukaryota</taxon>
        <taxon>Metazoa</taxon>
        <taxon>Spiralia</taxon>
        <taxon>Lophotrochozoa</taxon>
        <taxon>Brachiopoda</taxon>
        <taxon>Linguliformea</taxon>
        <taxon>Lingulata</taxon>
        <taxon>Lingulida</taxon>
        <taxon>Linguloidea</taxon>
        <taxon>Lingulidae</taxon>
        <taxon>Lingula</taxon>
    </lineage>
</organism>
<evidence type="ECO:0000256" key="3">
    <source>
        <dbReference type="ARBA" id="ARBA00011720"/>
    </source>
</evidence>
<dbReference type="STRING" id="7574.A0A1S3IMQ1"/>
<proteinExistence type="inferred from homology"/>
<dbReference type="FunCoup" id="A0A1S3IMQ1">
    <property type="interactions" value="1975"/>
</dbReference>
<evidence type="ECO:0000256" key="8">
    <source>
        <dbReference type="ARBA" id="ARBA00023136"/>
    </source>
</evidence>
<comment type="function">
    <text evidence="10">Critical mediator, in cooperation with CASP4, of endoplasmic reticulum-stress induced apoptosis. Required or the activation of CASP4 following endoplasmic reticulum stress.</text>
</comment>
<evidence type="ECO:0000313" key="14">
    <source>
        <dbReference type="RefSeq" id="XP_013399368.1"/>
    </source>
</evidence>
<evidence type="ECO:0000256" key="10">
    <source>
        <dbReference type="ARBA" id="ARBA00024938"/>
    </source>
</evidence>
<dbReference type="OrthoDB" id="10022292at2759"/>
<dbReference type="RefSeq" id="XP_013399368.1">
    <property type="nucleotide sequence ID" value="XM_013543914.1"/>
</dbReference>
<evidence type="ECO:0000256" key="11">
    <source>
        <dbReference type="SAM" id="MobiDB-lite"/>
    </source>
</evidence>
<keyword evidence="13" id="KW-1185">Reference proteome</keyword>
<dbReference type="AlphaFoldDB" id="A0A1S3IMQ1"/>
<dbReference type="PANTHER" id="PTHR13448:SF0">
    <property type="entry name" value="TRANSMEMBRANE PROTEIN 214"/>
    <property type="match status" value="1"/>
</dbReference>
<comment type="similarity">
    <text evidence="2">Belongs to the TMEM214 family.</text>
</comment>
<feature type="region of interest" description="Disordered" evidence="11">
    <location>
        <begin position="60"/>
        <end position="104"/>
    </location>
</feature>
<protein>
    <submittedName>
        <fullName evidence="14">Transmembrane protein 214-B</fullName>
    </submittedName>
</protein>
<feature type="compositionally biased region" description="Basic and acidic residues" evidence="11">
    <location>
        <begin position="60"/>
        <end position="72"/>
    </location>
</feature>
<dbReference type="GO" id="GO:0006915">
    <property type="term" value="P:apoptotic process"/>
    <property type="evidence" value="ECO:0007669"/>
    <property type="project" value="UniProtKB-KW"/>
</dbReference>
<dbReference type="Pfam" id="PF10151">
    <property type="entry name" value="TMEM214"/>
    <property type="match status" value="1"/>
</dbReference>
<keyword evidence="5" id="KW-0053">Apoptosis</keyword>
<feature type="transmembrane region" description="Helical" evidence="12">
    <location>
        <begin position="474"/>
        <end position="496"/>
    </location>
</feature>
<evidence type="ECO:0000256" key="4">
    <source>
        <dbReference type="ARBA" id="ARBA00022692"/>
    </source>
</evidence>
<dbReference type="OMA" id="NGSAGKW"/>
<name>A0A1S3IMQ1_LINAN</name>
<sequence>MASGTGWEVVGKGPKKTKGQNQQLTKEQKKVLTENMPRIEVAAPLKESATIYDAFVEKERKRQEKMSGKEQVKPSGDGGNKRSSQIPVSKKKQQNGHRQQAPMTLDEALVKIDKSELELILTKDQATFPENPSVWLKDIASFINLKLENVEEKDPVFADQPKDYPVCKLPKNLRSLLMNTLNQCSNQTLEIFWDHCIQSMVADMGKGLSTFGYRIFIQLMAQSKPAIPLGQLKKNLELMKGNKSRTLRCLSIMWALGQTGHTDFRCGLKVWLELMMPMTGMKTLAGYAVDYLEMLFKNHKDLSSASSVIGFKEFFPVLDLIYSTGTLQAHQQSRLLAIYPKIKTLAFGKTPQNSLRHFFPSFLSRLGGSSSPALKKELLSCLISCLSTDKQCYSVWMQMYTKHLSQSSILLEHILNNWPLVSRSLEKKLLKETIRAFTITNEELAQQGKTSMEGYKNLPVVCKQLLQKMTSSGFPWMLLFLLTFGSLGAVIAFDIYSSGGFEGSRTEGILKNTGILAFSEQVWNRTQLYASKLSQWLSENVPYYWAQLCAVTGPYFSLLWEKIQIFWTFLVDVTRSQREWLQVKIPELLIWVDTKVPWLWTSIKYYSMQAWQLLWWLWELLLSGLITFGKWLHENVFTGSLSIENIQQSISSLLLAIQQYMRQFMQWVMALWTAKTE</sequence>
<feature type="region of interest" description="Disordered" evidence="11">
    <location>
        <begin position="1"/>
        <end position="35"/>
    </location>
</feature>
<dbReference type="InterPro" id="IPR019308">
    <property type="entry name" value="TMEM214"/>
</dbReference>
<evidence type="ECO:0000256" key="2">
    <source>
        <dbReference type="ARBA" id="ARBA00007984"/>
    </source>
</evidence>
<keyword evidence="8 12" id="KW-0472">Membrane</keyword>
<evidence type="ECO:0000256" key="9">
    <source>
        <dbReference type="ARBA" id="ARBA00023180"/>
    </source>
</evidence>
<evidence type="ECO:0000256" key="1">
    <source>
        <dbReference type="ARBA" id="ARBA00004477"/>
    </source>
</evidence>
<dbReference type="GO" id="GO:0005794">
    <property type="term" value="C:Golgi apparatus"/>
    <property type="evidence" value="ECO:0007669"/>
    <property type="project" value="TreeGrafter"/>
</dbReference>
<comment type="subunit">
    <text evidence="3">Constitutively interacts with CASP4; required for the localization of procaspase 4 to the ER.</text>
</comment>
<comment type="subcellular location">
    <subcellularLocation>
        <location evidence="1">Endoplasmic reticulum membrane</location>
        <topology evidence="1">Multi-pass membrane protein</topology>
    </subcellularLocation>
</comment>
<accession>A0A1S3IMQ1</accession>
<evidence type="ECO:0000256" key="7">
    <source>
        <dbReference type="ARBA" id="ARBA00022989"/>
    </source>
</evidence>
<keyword evidence="6" id="KW-0256">Endoplasmic reticulum</keyword>
<evidence type="ECO:0000256" key="5">
    <source>
        <dbReference type="ARBA" id="ARBA00022703"/>
    </source>
</evidence>
<dbReference type="KEGG" id="lak:106165627"/>
<evidence type="ECO:0000256" key="12">
    <source>
        <dbReference type="SAM" id="Phobius"/>
    </source>
</evidence>
<dbReference type="GO" id="GO:0005789">
    <property type="term" value="C:endoplasmic reticulum membrane"/>
    <property type="evidence" value="ECO:0007669"/>
    <property type="project" value="UniProtKB-SubCell"/>
</dbReference>
<evidence type="ECO:0000256" key="6">
    <source>
        <dbReference type="ARBA" id="ARBA00022824"/>
    </source>
</evidence>
<dbReference type="PANTHER" id="PTHR13448">
    <property type="entry name" value="TRANSMEMBRANE PROTEIN 214"/>
    <property type="match status" value="1"/>
</dbReference>
<dbReference type="Proteomes" id="UP000085678">
    <property type="component" value="Unplaced"/>
</dbReference>
<reference evidence="14" key="1">
    <citation type="submission" date="2025-08" db="UniProtKB">
        <authorList>
            <consortium name="RefSeq"/>
        </authorList>
    </citation>
    <scope>IDENTIFICATION</scope>
    <source>
        <tissue evidence="14">Gonads</tissue>
    </source>
</reference>
<dbReference type="GeneID" id="106165627"/>
<dbReference type="InParanoid" id="A0A1S3IMQ1"/>
<gene>
    <name evidence="14" type="primary">LOC106165627</name>
</gene>
<keyword evidence="9" id="KW-0325">Glycoprotein</keyword>
<keyword evidence="7 12" id="KW-1133">Transmembrane helix</keyword>
<keyword evidence="4 12" id="KW-0812">Transmembrane</keyword>
<evidence type="ECO:0000313" key="13">
    <source>
        <dbReference type="Proteomes" id="UP000085678"/>
    </source>
</evidence>